<dbReference type="AlphaFoldDB" id="A0A843VB92"/>
<comment type="caution">
    <text evidence="1">The sequence shown here is derived from an EMBL/GenBank/DDBJ whole genome shotgun (WGS) entry which is preliminary data.</text>
</comment>
<dbReference type="EMBL" id="NMUH01001380">
    <property type="protein sequence ID" value="MQL91797.1"/>
    <property type="molecule type" value="Genomic_DNA"/>
</dbReference>
<accession>A0A843VB92</accession>
<gene>
    <name evidence="1" type="ORF">Taro_024413</name>
</gene>
<organism evidence="1 2">
    <name type="scientific">Colocasia esculenta</name>
    <name type="common">Wild taro</name>
    <name type="synonym">Arum esculentum</name>
    <dbReference type="NCBI Taxonomy" id="4460"/>
    <lineage>
        <taxon>Eukaryota</taxon>
        <taxon>Viridiplantae</taxon>
        <taxon>Streptophyta</taxon>
        <taxon>Embryophyta</taxon>
        <taxon>Tracheophyta</taxon>
        <taxon>Spermatophyta</taxon>
        <taxon>Magnoliopsida</taxon>
        <taxon>Liliopsida</taxon>
        <taxon>Araceae</taxon>
        <taxon>Aroideae</taxon>
        <taxon>Colocasieae</taxon>
        <taxon>Colocasia</taxon>
    </lineage>
</organism>
<evidence type="ECO:0000313" key="2">
    <source>
        <dbReference type="Proteomes" id="UP000652761"/>
    </source>
</evidence>
<sequence length="64" mass="7006">MAPPEDEARPMKSFVDLEAVDVDITDVLKLMTSTQPTSPDDETRLTKSFVGLEADGVNITDVPR</sequence>
<evidence type="ECO:0000313" key="1">
    <source>
        <dbReference type="EMBL" id="MQL91797.1"/>
    </source>
</evidence>
<proteinExistence type="predicted"/>
<name>A0A843VB92_COLES</name>
<dbReference type="Proteomes" id="UP000652761">
    <property type="component" value="Unassembled WGS sequence"/>
</dbReference>
<reference evidence="1" key="1">
    <citation type="submission" date="2017-07" db="EMBL/GenBank/DDBJ databases">
        <title>Taro Niue Genome Assembly and Annotation.</title>
        <authorList>
            <person name="Atibalentja N."/>
            <person name="Keating K."/>
            <person name="Fields C.J."/>
        </authorList>
    </citation>
    <scope>NUCLEOTIDE SEQUENCE</scope>
    <source>
        <strain evidence="1">Niue_2</strain>
        <tissue evidence="1">Leaf</tissue>
    </source>
</reference>
<protein>
    <submittedName>
        <fullName evidence="1">Uncharacterized protein</fullName>
    </submittedName>
</protein>
<keyword evidence="2" id="KW-1185">Reference proteome</keyword>